<name>A0A0E9W079_ANGAN</name>
<feature type="compositionally biased region" description="Basic residues" evidence="1">
    <location>
        <begin position="10"/>
        <end position="21"/>
    </location>
</feature>
<dbReference type="EMBL" id="GBXM01024820">
    <property type="protein sequence ID" value="JAH83757.1"/>
    <property type="molecule type" value="Transcribed_RNA"/>
</dbReference>
<organism evidence="2">
    <name type="scientific">Anguilla anguilla</name>
    <name type="common">European freshwater eel</name>
    <name type="synonym">Muraena anguilla</name>
    <dbReference type="NCBI Taxonomy" id="7936"/>
    <lineage>
        <taxon>Eukaryota</taxon>
        <taxon>Metazoa</taxon>
        <taxon>Chordata</taxon>
        <taxon>Craniata</taxon>
        <taxon>Vertebrata</taxon>
        <taxon>Euteleostomi</taxon>
        <taxon>Actinopterygii</taxon>
        <taxon>Neopterygii</taxon>
        <taxon>Teleostei</taxon>
        <taxon>Anguilliformes</taxon>
        <taxon>Anguillidae</taxon>
        <taxon>Anguilla</taxon>
    </lineage>
</organism>
<protein>
    <submittedName>
        <fullName evidence="2">Uncharacterized protein</fullName>
    </submittedName>
</protein>
<reference evidence="2" key="2">
    <citation type="journal article" date="2015" name="Fish Shellfish Immunol.">
        <title>Early steps in the European eel (Anguilla anguilla)-Vibrio vulnificus interaction in the gills: Role of the RtxA13 toxin.</title>
        <authorList>
            <person name="Callol A."/>
            <person name="Pajuelo D."/>
            <person name="Ebbesson L."/>
            <person name="Teles M."/>
            <person name="MacKenzie S."/>
            <person name="Amaro C."/>
        </authorList>
    </citation>
    <scope>NUCLEOTIDE SEQUENCE</scope>
</reference>
<sequence length="42" mass="4669">MHEIPQNAGQHRHSSTHRGQWRRSYTTLLPREKGGGRAGGCG</sequence>
<evidence type="ECO:0000313" key="2">
    <source>
        <dbReference type="EMBL" id="JAH83757.1"/>
    </source>
</evidence>
<dbReference type="AlphaFoldDB" id="A0A0E9W079"/>
<proteinExistence type="predicted"/>
<reference evidence="2" key="1">
    <citation type="submission" date="2014-11" db="EMBL/GenBank/DDBJ databases">
        <authorList>
            <person name="Amaro Gonzalez C."/>
        </authorList>
    </citation>
    <scope>NUCLEOTIDE SEQUENCE</scope>
</reference>
<feature type="region of interest" description="Disordered" evidence="1">
    <location>
        <begin position="1"/>
        <end position="42"/>
    </location>
</feature>
<accession>A0A0E9W079</accession>
<evidence type="ECO:0000256" key="1">
    <source>
        <dbReference type="SAM" id="MobiDB-lite"/>
    </source>
</evidence>